<evidence type="ECO:0000313" key="3">
    <source>
        <dbReference type="Proteomes" id="UP001155241"/>
    </source>
</evidence>
<dbReference type="AlphaFoldDB" id="A0A9X2FFY5"/>
<keyword evidence="1" id="KW-0472">Membrane</keyword>
<evidence type="ECO:0000256" key="1">
    <source>
        <dbReference type="SAM" id="Phobius"/>
    </source>
</evidence>
<sequence length="201" mass="23091">MQRNYFSVVSSLLLLFTLIGFQDNLFTNIGQESNRDPKFVIHGLFCLAWMIVFAVQANLIRTGRFAWHQQVGMVGFLIAIGVTISTVYVFAEVWKPWSEMPLRAKANRILLPSYSLLMLLAWLNRSRPEFHKRMICMGTLYMLSPVLGRASGGVVIAFYIVWFGLFASLFAYDWIVSRKIHPVTYLGFGWFLVVRTVCDMT</sequence>
<feature type="transmembrane region" description="Helical" evidence="1">
    <location>
        <begin position="182"/>
        <end position="198"/>
    </location>
</feature>
<feature type="transmembrane region" description="Helical" evidence="1">
    <location>
        <begin position="71"/>
        <end position="89"/>
    </location>
</feature>
<keyword evidence="1" id="KW-0812">Transmembrane</keyword>
<organism evidence="2 3">
    <name type="scientific">Aeoliella straminimaris</name>
    <dbReference type="NCBI Taxonomy" id="2954799"/>
    <lineage>
        <taxon>Bacteria</taxon>
        <taxon>Pseudomonadati</taxon>
        <taxon>Planctomycetota</taxon>
        <taxon>Planctomycetia</taxon>
        <taxon>Pirellulales</taxon>
        <taxon>Lacipirellulaceae</taxon>
        <taxon>Aeoliella</taxon>
    </lineage>
</organism>
<name>A0A9X2FFY5_9BACT</name>
<keyword evidence="3" id="KW-1185">Reference proteome</keyword>
<dbReference type="RefSeq" id="WP_252853734.1">
    <property type="nucleotide sequence ID" value="NZ_JAMXLR010000061.1"/>
</dbReference>
<feature type="transmembrane region" description="Helical" evidence="1">
    <location>
        <begin position="146"/>
        <end position="170"/>
    </location>
</feature>
<keyword evidence="1" id="KW-1133">Transmembrane helix</keyword>
<comment type="caution">
    <text evidence="2">The sequence shown here is derived from an EMBL/GenBank/DDBJ whole genome shotgun (WGS) entry which is preliminary data.</text>
</comment>
<feature type="transmembrane region" description="Helical" evidence="1">
    <location>
        <begin position="39"/>
        <end position="59"/>
    </location>
</feature>
<accession>A0A9X2FFY5</accession>
<dbReference type="Proteomes" id="UP001155241">
    <property type="component" value="Unassembled WGS sequence"/>
</dbReference>
<protein>
    <submittedName>
        <fullName evidence="2">Uncharacterized protein</fullName>
    </submittedName>
</protein>
<proteinExistence type="predicted"/>
<gene>
    <name evidence="2" type="ORF">NG895_17110</name>
</gene>
<evidence type="ECO:0000313" key="2">
    <source>
        <dbReference type="EMBL" id="MCO6045619.1"/>
    </source>
</evidence>
<feature type="transmembrane region" description="Helical" evidence="1">
    <location>
        <begin position="109"/>
        <end position="125"/>
    </location>
</feature>
<reference evidence="2" key="1">
    <citation type="submission" date="2022-06" db="EMBL/GenBank/DDBJ databases">
        <title>Aeoliella straminimaris, a novel planctomycete from sediments.</title>
        <authorList>
            <person name="Vitorino I.R."/>
            <person name="Lage O.M."/>
        </authorList>
    </citation>
    <scope>NUCLEOTIDE SEQUENCE</scope>
    <source>
        <strain evidence="2">ICT_H6.2</strain>
    </source>
</reference>
<dbReference type="EMBL" id="JAMXLR010000061">
    <property type="protein sequence ID" value="MCO6045619.1"/>
    <property type="molecule type" value="Genomic_DNA"/>
</dbReference>